<organism evidence="1 2">
    <name type="scientific">Paenibacillus gyeongsangnamensis</name>
    <dbReference type="NCBI Taxonomy" id="3388067"/>
    <lineage>
        <taxon>Bacteria</taxon>
        <taxon>Bacillati</taxon>
        <taxon>Bacillota</taxon>
        <taxon>Bacilli</taxon>
        <taxon>Bacillales</taxon>
        <taxon>Paenibacillaceae</taxon>
        <taxon>Paenibacillus</taxon>
    </lineage>
</organism>
<dbReference type="EMBL" id="JAQAGZ010000023">
    <property type="protein sequence ID" value="MCZ8516325.1"/>
    <property type="molecule type" value="Genomic_DNA"/>
</dbReference>
<evidence type="ECO:0000313" key="2">
    <source>
        <dbReference type="Proteomes" id="UP001527882"/>
    </source>
</evidence>
<dbReference type="Proteomes" id="UP001527882">
    <property type="component" value="Unassembled WGS sequence"/>
</dbReference>
<sequence>MSKVVVNVTTGLYYDIDLPKILENISYINCQKTKFGHIIDFKDFVFIIGEKGETKLGIEYNNTIELSNKMKIAFEKIKPFIQHIESTYSDNPLDKLTFSWSNEAIPSKDIEYFSQNNYKDEINENEYGGFYSRVYRVSTI</sequence>
<keyword evidence="2" id="KW-1185">Reference proteome</keyword>
<name>A0ABT4QHY9_9BACL</name>
<evidence type="ECO:0000313" key="1">
    <source>
        <dbReference type="EMBL" id="MCZ8516325.1"/>
    </source>
</evidence>
<gene>
    <name evidence="1" type="ORF">O9H85_28825</name>
</gene>
<reference evidence="1 2" key="1">
    <citation type="submission" date="2022-12" db="EMBL/GenBank/DDBJ databases">
        <title>Draft genome sequence of Paenibacillus sp. dW9.</title>
        <authorList>
            <person name="Choi E.-W."/>
            <person name="Kim D.-U."/>
        </authorList>
    </citation>
    <scope>NUCLEOTIDE SEQUENCE [LARGE SCALE GENOMIC DNA]</scope>
    <source>
        <strain evidence="2">dW9</strain>
    </source>
</reference>
<proteinExistence type="predicted"/>
<dbReference type="RefSeq" id="WP_269884859.1">
    <property type="nucleotide sequence ID" value="NZ_JAQAGZ010000023.1"/>
</dbReference>
<comment type="caution">
    <text evidence="1">The sequence shown here is derived from an EMBL/GenBank/DDBJ whole genome shotgun (WGS) entry which is preliminary data.</text>
</comment>
<accession>A0ABT4QHY9</accession>
<protein>
    <submittedName>
        <fullName evidence="1">Uncharacterized protein</fullName>
    </submittedName>
</protein>